<reference evidence="2" key="1">
    <citation type="submission" date="2021-01" db="UniProtKB">
        <authorList>
            <consortium name="EnsemblPlants"/>
        </authorList>
    </citation>
    <scope>IDENTIFICATION</scope>
</reference>
<dbReference type="Pfam" id="PF14009">
    <property type="entry name" value="PADRE"/>
    <property type="match status" value="1"/>
</dbReference>
<dbReference type="PANTHER" id="PTHR33052">
    <property type="entry name" value="DUF4228 DOMAIN PROTEIN-RELATED"/>
    <property type="match status" value="1"/>
</dbReference>
<dbReference type="InterPro" id="IPR025322">
    <property type="entry name" value="PADRE_dom"/>
</dbReference>
<accession>A0A7N0T8I6</accession>
<dbReference type="AlphaFoldDB" id="A0A7N0T8I6"/>
<proteinExistence type="predicted"/>
<organism evidence="2 3">
    <name type="scientific">Kalanchoe fedtschenkoi</name>
    <name type="common">Lavender scallops</name>
    <name type="synonym">South American air plant</name>
    <dbReference type="NCBI Taxonomy" id="63787"/>
    <lineage>
        <taxon>Eukaryota</taxon>
        <taxon>Viridiplantae</taxon>
        <taxon>Streptophyta</taxon>
        <taxon>Embryophyta</taxon>
        <taxon>Tracheophyta</taxon>
        <taxon>Spermatophyta</taxon>
        <taxon>Magnoliopsida</taxon>
        <taxon>eudicotyledons</taxon>
        <taxon>Gunneridae</taxon>
        <taxon>Pentapetalae</taxon>
        <taxon>Saxifragales</taxon>
        <taxon>Crassulaceae</taxon>
        <taxon>Kalanchoe</taxon>
    </lineage>
</organism>
<dbReference type="Gramene" id="Kaladp0024s0860.1.v1.1">
    <property type="protein sequence ID" value="Kaladp0024s0860.1.v1.1.CDS.1"/>
    <property type="gene ID" value="Kaladp0024s0860.v1.1"/>
</dbReference>
<evidence type="ECO:0000256" key="1">
    <source>
        <dbReference type="SAM" id="MobiDB-lite"/>
    </source>
</evidence>
<feature type="region of interest" description="Disordered" evidence="1">
    <location>
        <begin position="1"/>
        <end position="21"/>
    </location>
</feature>
<keyword evidence="3" id="KW-1185">Reference proteome</keyword>
<evidence type="ECO:0000313" key="2">
    <source>
        <dbReference type="EnsemblPlants" id="Kaladp0024s0860.1.v1.1.CDS.1"/>
    </source>
</evidence>
<dbReference type="Proteomes" id="UP000594263">
    <property type="component" value="Unplaced"/>
</dbReference>
<dbReference type="EnsemblPlants" id="Kaladp0024s0860.1.v1.1">
    <property type="protein sequence ID" value="Kaladp0024s0860.1.v1.1.CDS.1"/>
    <property type="gene ID" value="Kaladp0024s0860.v1.1"/>
</dbReference>
<protein>
    <submittedName>
        <fullName evidence="2">Uncharacterized protein</fullName>
    </submittedName>
</protein>
<feature type="compositionally biased region" description="Polar residues" evidence="1">
    <location>
        <begin position="1"/>
        <end position="18"/>
    </location>
</feature>
<evidence type="ECO:0000313" key="3">
    <source>
        <dbReference type="Proteomes" id="UP000594263"/>
    </source>
</evidence>
<sequence length="171" mass="18395">MGCGMSSNQKPSSSSWDNNKAKKSNVRVVHLDGRVEDYEVPVKVNQIILNPKKDLLCTKSQLLCTTGSSKALSSDCELELGNLYFLLPISAFRCEASVMDMANMVNKLTNIAKSARLKEGSRPVPVGGSGLNRVAGGKGSGSVEKCVWKPVLDAIGEKSSNGRSESDLLRY</sequence>
<name>A0A7N0T8I6_KALFE</name>
<dbReference type="OMA" id="SAFRCEA"/>